<dbReference type="Proteomes" id="UP000019678">
    <property type="component" value="Unassembled WGS sequence"/>
</dbReference>
<dbReference type="AlphaFoldDB" id="A0A017T3V3"/>
<protein>
    <submittedName>
        <fullName evidence="1">Uncharacterized protein</fullName>
    </submittedName>
</protein>
<name>A0A017T3V3_9BACT</name>
<reference evidence="1 2" key="1">
    <citation type="submission" date="2013-05" db="EMBL/GenBank/DDBJ databases">
        <title>Genome assembly of Chondromyces apiculatus DSM 436.</title>
        <authorList>
            <person name="Sharma G."/>
            <person name="Khatri I."/>
            <person name="Kaur C."/>
            <person name="Mayilraj S."/>
            <person name="Subramanian S."/>
        </authorList>
    </citation>
    <scope>NUCLEOTIDE SEQUENCE [LARGE SCALE GENOMIC DNA]</scope>
    <source>
        <strain evidence="1 2">DSM 436</strain>
    </source>
</reference>
<proteinExistence type="predicted"/>
<comment type="caution">
    <text evidence="1">The sequence shown here is derived from an EMBL/GenBank/DDBJ whole genome shotgun (WGS) entry which is preliminary data.</text>
</comment>
<gene>
    <name evidence="1" type="ORF">CAP_5273</name>
</gene>
<organism evidence="1 2">
    <name type="scientific">Chondromyces apiculatus DSM 436</name>
    <dbReference type="NCBI Taxonomy" id="1192034"/>
    <lineage>
        <taxon>Bacteria</taxon>
        <taxon>Pseudomonadati</taxon>
        <taxon>Myxococcota</taxon>
        <taxon>Polyangia</taxon>
        <taxon>Polyangiales</taxon>
        <taxon>Polyangiaceae</taxon>
        <taxon>Chondromyces</taxon>
    </lineage>
</organism>
<accession>A0A017T3V3</accession>
<keyword evidence="2" id="KW-1185">Reference proteome</keyword>
<evidence type="ECO:0000313" key="2">
    <source>
        <dbReference type="Proteomes" id="UP000019678"/>
    </source>
</evidence>
<dbReference type="EMBL" id="ASRX01000043">
    <property type="protein sequence ID" value="EYF03662.1"/>
    <property type="molecule type" value="Genomic_DNA"/>
</dbReference>
<evidence type="ECO:0000313" key="1">
    <source>
        <dbReference type="EMBL" id="EYF03662.1"/>
    </source>
</evidence>
<sequence>MVVALLASATAPVAHRGVGDHGGSAVVGARSVPQGGQGAIARDLAAPARLTSAAR</sequence>